<dbReference type="InterPro" id="IPR027022">
    <property type="entry name" value="ABC_permease_BceB-typ"/>
</dbReference>
<evidence type="ECO:0000256" key="2">
    <source>
        <dbReference type="ARBA" id="ARBA00022475"/>
    </source>
</evidence>
<feature type="transmembrane region" description="Helical" evidence="6">
    <location>
        <begin position="149"/>
        <end position="178"/>
    </location>
</feature>
<comment type="similarity">
    <text evidence="6">Belongs to the ABC-4 integral membrane protein family.</text>
</comment>
<dbReference type="RefSeq" id="WP_078710919.1">
    <property type="nucleotide sequence ID" value="NZ_FUWY01000001.1"/>
</dbReference>
<dbReference type="AlphaFoldDB" id="A0A1T4KD06"/>
<reference evidence="9" key="1">
    <citation type="submission" date="2017-02" db="EMBL/GenBank/DDBJ databases">
        <authorList>
            <person name="Varghese N."/>
            <person name="Submissions S."/>
        </authorList>
    </citation>
    <scope>NUCLEOTIDE SEQUENCE [LARGE SCALE GENOMIC DNA]</scope>
    <source>
        <strain evidence="9">ATCC 25662</strain>
    </source>
</reference>
<keyword evidence="5 6" id="KW-0472">Membrane</keyword>
<evidence type="ECO:0000256" key="5">
    <source>
        <dbReference type="ARBA" id="ARBA00023136"/>
    </source>
</evidence>
<feature type="domain" description="ABC3 transporter permease C-terminal" evidence="7">
    <location>
        <begin position="64"/>
        <end position="171"/>
    </location>
</feature>
<evidence type="ECO:0000313" key="8">
    <source>
        <dbReference type="EMBL" id="SJZ40299.1"/>
    </source>
</evidence>
<gene>
    <name evidence="8" type="ORF">SAMN02745191_0483</name>
</gene>
<dbReference type="GO" id="GO:0005886">
    <property type="term" value="C:plasma membrane"/>
    <property type="evidence" value="ECO:0007669"/>
    <property type="project" value="UniProtKB-SubCell"/>
</dbReference>
<evidence type="ECO:0000256" key="4">
    <source>
        <dbReference type="ARBA" id="ARBA00022989"/>
    </source>
</evidence>
<comment type="subcellular location">
    <subcellularLocation>
        <location evidence="1 6">Cell membrane</location>
        <topology evidence="1 6">Multi-pass membrane protein</topology>
    </subcellularLocation>
</comment>
<proteinExistence type="inferred from homology"/>
<sequence length="652" mass="73795">MRKSLFVSLAIQNIKKNYRTVIPYIFTCVVTIMMYSILMSLTFSPFILEGFGGATVATFLSLGLGVVVVFSFIFIFYTSGFLLKKRLKEFGIYNVLGLEKKHISMIVGIETIITSVISLVLGLLFGVLFSKLAQLFLFQLIQIDPTREFTISLTAIVTTIGLYSCVFLAVLLNTIWIVMRSKPIELIRQESAGEKEPKANWLVALMGFITLGAAYYISQTITDPVAAIMYFFIAVILVIIGTFCLFTSGSVVILKALRKNKNFYYKTKNFTSISGMIYRMKRNAAGLANICLLSTCVLVMLSTTVSLYFSMDDLLSARFKRNVIVTGIGTDEATVIEADRIVNDVMNEYKVAPLNSVQYRNTFAAFLINGNSFDLIKDNPSGYLNIIPVSDFNRFAGSNYTLNDDEVIVIYGKNNYEYDEINILGEKYSIKEQVKNNDSIEDYSYYTYTVVTVLVNDYYHLNNLVRDSGYVNERYTYMFDLDAPAETQINVIDSIYQDIKASEIMSGMAEGQETSRGNFMQLYGSFLFIGIFLGALFLMATVLIIYYKQLSEGYEDAKRFDIMKKVGMSQKEVSSSIRRQVLMVFFIPIIMAVIHIGFAFNMIKRVLFVLNMHNDQLFVICTIGTIVIFTLVYGIVYALTSRTYNKIVNSKY</sequence>
<evidence type="ECO:0000256" key="6">
    <source>
        <dbReference type="PIRNR" id="PIRNR018968"/>
    </source>
</evidence>
<feature type="transmembrane region" description="Helical" evidence="6">
    <location>
        <begin position="229"/>
        <end position="254"/>
    </location>
</feature>
<keyword evidence="9" id="KW-1185">Reference proteome</keyword>
<keyword evidence="6" id="KW-0813">Transport</keyword>
<dbReference type="Pfam" id="PF02687">
    <property type="entry name" value="FtsX"/>
    <property type="match status" value="2"/>
</dbReference>
<accession>A0A1T4KD06</accession>
<dbReference type="Proteomes" id="UP000243297">
    <property type="component" value="Unassembled WGS sequence"/>
</dbReference>
<organism evidence="8 9">
    <name type="scientific">Anaerorhabdus furcosa</name>
    <dbReference type="NCBI Taxonomy" id="118967"/>
    <lineage>
        <taxon>Bacteria</taxon>
        <taxon>Bacillati</taxon>
        <taxon>Bacillota</taxon>
        <taxon>Erysipelotrichia</taxon>
        <taxon>Erysipelotrichales</taxon>
        <taxon>Erysipelotrichaceae</taxon>
        <taxon>Anaerorhabdus</taxon>
    </lineage>
</organism>
<feature type="transmembrane region" description="Helical" evidence="6">
    <location>
        <begin position="21"/>
        <end position="47"/>
    </location>
</feature>
<dbReference type="EMBL" id="FUWY01000001">
    <property type="protein sequence ID" value="SJZ40299.1"/>
    <property type="molecule type" value="Genomic_DNA"/>
</dbReference>
<name>A0A1T4KD06_9FIRM</name>
<dbReference type="PANTHER" id="PTHR46795">
    <property type="entry name" value="ABC TRANSPORTER PERMEASE-RELATED-RELATED"/>
    <property type="match status" value="1"/>
</dbReference>
<feature type="transmembrane region" description="Helical" evidence="6">
    <location>
        <begin position="103"/>
        <end position="129"/>
    </location>
</feature>
<keyword evidence="3 6" id="KW-0812">Transmembrane</keyword>
<protein>
    <submittedName>
        <fullName evidence="8">Putative ABC transport system permease protein</fullName>
    </submittedName>
</protein>
<feature type="transmembrane region" description="Helical" evidence="6">
    <location>
        <begin position="522"/>
        <end position="547"/>
    </location>
</feature>
<dbReference type="OrthoDB" id="9781780at2"/>
<evidence type="ECO:0000313" key="9">
    <source>
        <dbReference type="Proteomes" id="UP000243297"/>
    </source>
</evidence>
<evidence type="ECO:0000256" key="1">
    <source>
        <dbReference type="ARBA" id="ARBA00004651"/>
    </source>
</evidence>
<keyword evidence="2 6" id="KW-1003">Cell membrane</keyword>
<dbReference type="InterPro" id="IPR052536">
    <property type="entry name" value="ABC-4_Integral_Memb_Prot"/>
</dbReference>
<feature type="transmembrane region" description="Helical" evidence="6">
    <location>
        <begin position="199"/>
        <end position="217"/>
    </location>
</feature>
<dbReference type="PIRSF" id="PIRSF018968">
    <property type="entry name" value="ABC_permease_BceB"/>
    <property type="match status" value="1"/>
</dbReference>
<keyword evidence="4 6" id="KW-1133">Transmembrane helix</keyword>
<dbReference type="STRING" id="118967.SAMN02745191_0483"/>
<feature type="transmembrane region" description="Helical" evidence="6">
    <location>
        <begin position="617"/>
        <end position="639"/>
    </location>
</feature>
<dbReference type="PANTHER" id="PTHR46795:SF3">
    <property type="entry name" value="ABC TRANSPORTER PERMEASE"/>
    <property type="match status" value="1"/>
</dbReference>
<feature type="transmembrane region" description="Helical" evidence="6">
    <location>
        <begin position="59"/>
        <end position="83"/>
    </location>
</feature>
<feature type="domain" description="ABC3 transporter permease C-terminal" evidence="7">
    <location>
        <begin position="531"/>
        <end position="642"/>
    </location>
</feature>
<evidence type="ECO:0000256" key="3">
    <source>
        <dbReference type="ARBA" id="ARBA00022692"/>
    </source>
</evidence>
<dbReference type="GO" id="GO:0055085">
    <property type="term" value="P:transmembrane transport"/>
    <property type="evidence" value="ECO:0007669"/>
    <property type="project" value="UniProtKB-UniRule"/>
</dbReference>
<feature type="transmembrane region" description="Helical" evidence="6">
    <location>
        <begin position="286"/>
        <end position="309"/>
    </location>
</feature>
<evidence type="ECO:0000259" key="7">
    <source>
        <dbReference type="Pfam" id="PF02687"/>
    </source>
</evidence>
<feature type="transmembrane region" description="Helical" evidence="6">
    <location>
        <begin position="581"/>
        <end position="602"/>
    </location>
</feature>
<dbReference type="InterPro" id="IPR003838">
    <property type="entry name" value="ABC3_permease_C"/>
</dbReference>